<protein>
    <submittedName>
        <fullName evidence="1">Uncharacterized protein</fullName>
    </submittedName>
</protein>
<sequence length="291" mass="34111">MENISEKINLNFGNISLNGTLVSFDEKLLTNLKLFRNGIDFMLKLYGYEEGQEIKTAEQPITNPEMPIIEYHPIRDSIEAYKFHGYDNSWIKENIIPLYGEMDLLYMGLYVIAKDEFKYPNLFFEKVTNGLMAPRKIGLDRFWFDLETEVKREVQNESNYAEMLRVAEKKIHEIEDRVENLFHELKKRCEGYDFVNVSTLSKRLDMFRGDVRLSEAYKQLSYYKKSYPAYITSTFPGAKVKNTSNRGGPMYFIKTADLDKLFEIIVSEPCTVKTFYTMVFGFRTRFIGDGI</sequence>
<accession>A0A8S5TG72</accession>
<organism evidence="1">
    <name type="scientific">Myoviridae sp. ctIty1</name>
    <dbReference type="NCBI Taxonomy" id="2827673"/>
    <lineage>
        <taxon>Viruses</taxon>
        <taxon>Duplodnaviria</taxon>
        <taxon>Heunggongvirae</taxon>
        <taxon>Uroviricota</taxon>
        <taxon>Caudoviricetes</taxon>
    </lineage>
</organism>
<evidence type="ECO:0000313" key="1">
    <source>
        <dbReference type="EMBL" id="DAF62270.1"/>
    </source>
</evidence>
<name>A0A8S5TG72_9CAUD</name>
<dbReference type="EMBL" id="BK032823">
    <property type="protein sequence ID" value="DAF62270.1"/>
    <property type="molecule type" value="Genomic_DNA"/>
</dbReference>
<proteinExistence type="predicted"/>
<reference evidence="1" key="1">
    <citation type="journal article" date="2021" name="Proc. Natl. Acad. Sci. U.S.A.">
        <title>A Catalog of Tens of Thousands of Viruses from Human Metagenomes Reveals Hidden Associations with Chronic Diseases.</title>
        <authorList>
            <person name="Tisza M.J."/>
            <person name="Buck C.B."/>
        </authorList>
    </citation>
    <scope>NUCLEOTIDE SEQUENCE</scope>
    <source>
        <strain evidence="1">CtIty1</strain>
    </source>
</reference>